<dbReference type="GO" id="GO:0046872">
    <property type="term" value="F:metal ion binding"/>
    <property type="evidence" value="ECO:0007669"/>
    <property type="project" value="UniProtKB-KW"/>
</dbReference>
<dbReference type="CDD" id="cd07526">
    <property type="entry name" value="HAD_BPGM_like"/>
    <property type="match status" value="1"/>
</dbReference>
<dbReference type="SFLD" id="SFLDG01135">
    <property type="entry name" value="C1.5.6:_HAD__Beta-PGM__Phospha"/>
    <property type="match status" value="1"/>
</dbReference>
<dbReference type="EMBL" id="CADCVS010000190">
    <property type="protein sequence ID" value="CAA9489827.1"/>
    <property type="molecule type" value="Genomic_DNA"/>
</dbReference>
<protein>
    <submittedName>
        <fullName evidence="5">Phosphatase YieH</fullName>
    </submittedName>
</protein>
<dbReference type="GO" id="GO:0003824">
    <property type="term" value="F:catalytic activity"/>
    <property type="evidence" value="ECO:0007669"/>
    <property type="project" value="UniProtKB-ARBA"/>
</dbReference>
<sequence length="218" mass="22985">MSAPFDLVILDCDGVLVDSEPISNRVLAEHLTAIGMPTTAEESMDRYMGGSLKAVLVDVQRRLGRAAPEDFVARYRADSYRAFESELQAVEGIEAALDALDGTPTCVASSGEHDKLRRTLGQTGLLPRFEGRIFSATEVARGKPAPDLFLHAAASMGADPARCAVVEDAPVGVQAALAAGMTVFAYAGRTPKARLARDGVRVFGAMAELPGLLTGATH</sequence>
<gene>
    <name evidence="5" type="ORF">AVDCRST_MAG30-1302</name>
</gene>
<dbReference type="Gene3D" id="3.40.50.1000">
    <property type="entry name" value="HAD superfamily/HAD-like"/>
    <property type="match status" value="1"/>
</dbReference>
<evidence type="ECO:0000256" key="4">
    <source>
        <dbReference type="ARBA" id="ARBA00022842"/>
    </source>
</evidence>
<accession>A0A6J4SC52</accession>
<keyword evidence="3" id="KW-0479">Metal-binding</keyword>
<dbReference type="Gene3D" id="1.10.150.240">
    <property type="entry name" value="Putative phosphatase, domain 2"/>
    <property type="match status" value="1"/>
</dbReference>
<dbReference type="AlphaFoldDB" id="A0A6J4SC52"/>
<evidence type="ECO:0000256" key="1">
    <source>
        <dbReference type="ARBA" id="ARBA00001946"/>
    </source>
</evidence>
<proteinExistence type="inferred from homology"/>
<dbReference type="InterPro" id="IPR036412">
    <property type="entry name" value="HAD-like_sf"/>
</dbReference>
<reference evidence="5" key="1">
    <citation type="submission" date="2020-02" db="EMBL/GenBank/DDBJ databases">
        <authorList>
            <person name="Meier V. D."/>
        </authorList>
    </citation>
    <scope>NUCLEOTIDE SEQUENCE</scope>
    <source>
        <strain evidence="5">AVDCRST_MAG30</strain>
    </source>
</reference>
<dbReference type="SFLD" id="SFLDS00003">
    <property type="entry name" value="Haloacid_Dehalogenase"/>
    <property type="match status" value="1"/>
</dbReference>
<dbReference type="PANTHER" id="PTHR46193">
    <property type="entry name" value="6-PHOSPHOGLUCONATE PHOSPHATASE"/>
    <property type="match status" value="1"/>
</dbReference>
<evidence type="ECO:0000256" key="2">
    <source>
        <dbReference type="ARBA" id="ARBA00006171"/>
    </source>
</evidence>
<name>A0A6J4SC52_9ACTN</name>
<evidence type="ECO:0000313" key="5">
    <source>
        <dbReference type="EMBL" id="CAA9489827.1"/>
    </source>
</evidence>
<dbReference type="PANTHER" id="PTHR46193:SF10">
    <property type="entry name" value="6-PHOSPHOGLUCONATE PHOSPHATASE"/>
    <property type="match status" value="1"/>
</dbReference>
<keyword evidence="4" id="KW-0460">Magnesium</keyword>
<comment type="similarity">
    <text evidence="2">Belongs to the HAD-like hydrolase superfamily. CbbY/CbbZ/Gph/YieH family.</text>
</comment>
<dbReference type="NCBIfam" id="TIGR01509">
    <property type="entry name" value="HAD-SF-IA-v3"/>
    <property type="match status" value="1"/>
</dbReference>
<dbReference type="NCBIfam" id="TIGR01549">
    <property type="entry name" value="HAD-SF-IA-v1"/>
    <property type="match status" value="1"/>
</dbReference>
<evidence type="ECO:0000256" key="3">
    <source>
        <dbReference type="ARBA" id="ARBA00022723"/>
    </source>
</evidence>
<dbReference type="InterPro" id="IPR051600">
    <property type="entry name" value="Beta-PGM-like"/>
</dbReference>
<dbReference type="SUPFAM" id="SSF56784">
    <property type="entry name" value="HAD-like"/>
    <property type="match status" value="1"/>
</dbReference>
<dbReference type="InterPro" id="IPR023198">
    <property type="entry name" value="PGP-like_dom2"/>
</dbReference>
<dbReference type="SFLD" id="SFLDG01129">
    <property type="entry name" value="C1.5:_HAD__Beta-PGM__Phosphata"/>
    <property type="match status" value="1"/>
</dbReference>
<organism evidence="5">
    <name type="scientific">uncultured Solirubrobacteraceae bacterium</name>
    <dbReference type="NCBI Taxonomy" id="1162706"/>
    <lineage>
        <taxon>Bacteria</taxon>
        <taxon>Bacillati</taxon>
        <taxon>Actinomycetota</taxon>
        <taxon>Thermoleophilia</taxon>
        <taxon>Solirubrobacterales</taxon>
        <taxon>Solirubrobacteraceae</taxon>
        <taxon>environmental samples</taxon>
    </lineage>
</organism>
<dbReference type="Pfam" id="PF00702">
    <property type="entry name" value="Hydrolase"/>
    <property type="match status" value="1"/>
</dbReference>
<comment type="cofactor">
    <cofactor evidence="1">
        <name>Mg(2+)</name>
        <dbReference type="ChEBI" id="CHEBI:18420"/>
    </cofactor>
</comment>
<dbReference type="InterPro" id="IPR023214">
    <property type="entry name" value="HAD_sf"/>
</dbReference>
<dbReference type="InterPro" id="IPR006439">
    <property type="entry name" value="HAD-SF_hydro_IA"/>
</dbReference>